<keyword evidence="6" id="KW-1185">Reference proteome</keyword>
<keyword evidence="4" id="KW-0804">Transcription</keyword>
<dbReference type="InterPro" id="IPR036388">
    <property type="entry name" value="WH-like_DNA-bd_sf"/>
</dbReference>
<accession>A0ABS3RGI9</accession>
<sequence>MLCHRSLEGTVAVGVRRRLPRSGGPRRANGVLEAEILALLQPSDRALTPGEVAERLSASPAHTTVATTLARLYKRGVLKRAPQGRGYAYTPVTDEPGMTARHMHQVLETGTDRESVLTRFVDGLSHDDEDLLRRLLHTDD</sequence>
<dbReference type="EMBL" id="JAGEOK010000066">
    <property type="protein sequence ID" value="MBO2445220.1"/>
    <property type="molecule type" value="Genomic_DNA"/>
</dbReference>
<name>A0ABS3RGI9_9ACTN</name>
<evidence type="ECO:0000256" key="4">
    <source>
        <dbReference type="ARBA" id="ARBA00023163"/>
    </source>
</evidence>
<evidence type="ECO:0000256" key="2">
    <source>
        <dbReference type="ARBA" id="ARBA00023015"/>
    </source>
</evidence>
<dbReference type="Pfam" id="PF03965">
    <property type="entry name" value="Penicillinase_R"/>
    <property type="match status" value="1"/>
</dbReference>
<dbReference type="SUPFAM" id="SSF46785">
    <property type="entry name" value="Winged helix' DNA-binding domain"/>
    <property type="match status" value="1"/>
</dbReference>
<organism evidence="5 6">
    <name type="scientific">Actinomadura nitritigenes</name>
    <dbReference type="NCBI Taxonomy" id="134602"/>
    <lineage>
        <taxon>Bacteria</taxon>
        <taxon>Bacillati</taxon>
        <taxon>Actinomycetota</taxon>
        <taxon>Actinomycetes</taxon>
        <taxon>Streptosporangiales</taxon>
        <taxon>Thermomonosporaceae</taxon>
        <taxon>Actinomadura</taxon>
    </lineage>
</organism>
<keyword evidence="2" id="KW-0805">Transcription regulation</keyword>
<proteinExistence type="inferred from homology"/>
<dbReference type="Gene3D" id="6.10.140.850">
    <property type="match status" value="1"/>
</dbReference>
<evidence type="ECO:0000256" key="1">
    <source>
        <dbReference type="ARBA" id="ARBA00011046"/>
    </source>
</evidence>
<dbReference type="InterPro" id="IPR036390">
    <property type="entry name" value="WH_DNA-bd_sf"/>
</dbReference>
<dbReference type="Gene3D" id="1.10.10.10">
    <property type="entry name" value="Winged helix-like DNA-binding domain superfamily/Winged helix DNA-binding domain"/>
    <property type="match status" value="1"/>
</dbReference>
<evidence type="ECO:0000313" key="6">
    <source>
        <dbReference type="Proteomes" id="UP000666915"/>
    </source>
</evidence>
<dbReference type="Proteomes" id="UP000666915">
    <property type="component" value="Unassembled WGS sequence"/>
</dbReference>
<gene>
    <name evidence="5" type="ORF">J4557_47730</name>
</gene>
<keyword evidence="3" id="KW-0238">DNA-binding</keyword>
<comment type="caution">
    <text evidence="5">The sequence shown here is derived from an EMBL/GenBank/DDBJ whole genome shotgun (WGS) entry which is preliminary data.</text>
</comment>
<protein>
    <submittedName>
        <fullName evidence="5">BlaI/MecI/CopY family transcriptional regulator</fullName>
    </submittedName>
</protein>
<dbReference type="InterPro" id="IPR005650">
    <property type="entry name" value="BlaI_family"/>
</dbReference>
<evidence type="ECO:0000313" key="5">
    <source>
        <dbReference type="EMBL" id="MBO2445220.1"/>
    </source>
</evidence>
<reference evidence="5 6" key="1">
    <citation type="submission" date="2021-03" db="EMBL/GenBank/DDBJ databases">
        <authorList>
            <person name="Kanchanasin P."/>
            <person name="Saeng-In P."/>
            <person name="Phongsopitanun W."/>
            <person name="Yuki M."/>
            <person name="Kudo T."/>
            <person name="Ohkuma M."/>
            <person name="Tanasupawat S."/>
        </authorList>
    </citation>
    <scope>NUCLEOTIDE SEQUENCE [LARGE SCALE GENOMIC DNA]</scope>
    <source>
        <strain evidence="5 6">L46</strain>
    </source>
</reference>
<evidence type="ECO:0000256" key="3">
    <source>
        <dbReference type="ARBA" id="ARBA00023125"/>
    </source>
</evidence>
<comment type="similarity">
    <text evidence="1">Belongs to the BlaI transcriptional regulatory family.</text>
</comment>
<dbReference type="RefSeq" id="WP_208274479.1">
    <property type="nucleotide sequence ID" value="NZ_BAAAGM010000041.1"/>
</dbReference>